<sequence>MSDPTLTEFLNATFQTTNDIGRSRVNGLVNDKESHQEQLDRTLLETKESTQTMLKELLAKSTAQKNDLDNLHTSLEDTKQALDTCAGAATSTHAPLLDQLGTLAQKLTTLDHAKQYLKALLVASDLEEKTTTLVKSDPAQAIDPYQQLVRLTTSIRSCIYDAIAEAQFQGLMSHLDYTSNKLYQELFNVMSSNFRNSLEKLQWPSPIKPPFGPQVKSKIDDFEAAFQNMLLLKRPEDMDKPFDPQSMSLLPINIMLEALSMRFKFHFESSKPTNRLDKPEWYLSHTKSTIASHIPFLLSTIQPIIERNLSSSVSAKDCFIRGLVENVARKLRTTVPKMTSKPHLMSHTIHQVLDFDNALSKDFAYYPYEGGAMGDVILGNEKWFTAWFDAERKFAEKRYDEIAVDSQAFEPYAEEDERESKRSNDTVKSTKSSAKLVHLFESITDTYKLIPSIEKKLRFFMGIQLWLLNQYHGRLLSALDAFEALSLMRSVPVPGGLPESVTGVITSAETGGSIAALRRLCRWWASARVIGDTLRELTDDDFFLTLQFELRDNVDLAVQVTYELKALDPGLEFLNGVEAADKSLFAQPLEAFQHLTERSENLMTRIIMKEWAADARMYVRRWQMLENGDNDDDQDQELSSELYQPLQNFRLSCHFLASNLPTTEFIAVYRRLSVEIEEWHMRNIIAPNRLSQVALKTLANDLEQGLWSVGRQWVTKPENYMRKLKSEVSLLS</sequence>
<dbReference type="GO" id="GO:0006890">
    <property type="term" value="P:retrograde vesicle-mediated transport, Golgi to endoplasmic reticulum"/>
    <property type="evidence" value="ECO:0007669"/>
    <property type="project" value="InterPro"/>
</dbReference>
<organism evidence="1 2">
    <name type="scientific">Lichtheimia corymbifera JMRC:FSU:9682</name>
    <dbReference type="NCBI Taxonomy" id="1263082"/>
    <lineage>
        <taxon>Eukaryota</taxon>
        <taxon>Fungi</taxon>
        <taxon>Fungi incertae sedis</taxon>
        <taxon>Mucoromycota</taxon>
        <taxon>Mucoromycotina</taxon>
        <taxon>Mucoromycetes</taxon>
        <taxon>Mucorales</taxon>
        <taxon>Lichtheimiaceae</taxon>
        <taxon>Lichtheimia</taxon>
    </lineage>
</organism>
<keyword evidence="2" id="KW-1185">Reference proteome</keyword>
<comment type="caution">
    <text evidence="1">The sequence shown here is derived from an EMBL/GenBank/DDBJ whole genome shotgun (WGS) entry which is preliminary data.</text>
</comment>
<dbReference type="Pfam" id="PF04437">
    <property type="entry name" value="RINT1_TIP1"/>
    <property type="match status" value="1"/>
</dbReference>
<protein>
    <submittedName>
        <fullName evidence="1">Rint-1 family protein</fullName>
    </submittedName>
</protein>
<dbReference type="AlphaFoldDB" id="A0A068RYS9"/>
<dbReference type="STRING" id="1263082.A0A068RYS9"/>
<evidence type="ECO:0000313" key="1">
    <source>
        <dbReference type="EMBL" id="CDH54116.1"/>
    </source>
</evidence>
<dbReference type="Gene3D" id="1.20.58.1420">
    <property type="entry name" value="Dsl1p vesicle tethering complex, Tip20p subunit, domain B"/>
    <property type="match status" value="1"/>
</dbReference>
<dbReference type="PANTHER" id="PTHR13520">
    <property type="entry name" value="RAD50-INTERACTING PROTEIN 1 RINT-1"/>
    <property type="match status" value="1"/>
</dbReference>
<name>A0A068RYS9_9FUNG</name>
<dbReference type="InterPro" id="IPR007528">
    <property type="entry name" value="RINT1_Tip20"/>
</dbReference>
<dbReference type="GO" id="GO:0060628">
    <property type="term" value="P:regulation of ER to Golgi vesicle-mediated transport"/>
    <property type="evidence" value="ECO:0007669"/>
    <property type="project" value="TreeGrafter"/>
</dbReference>
<dbReference type="GO" id="GO:0006888">
    <property type="term" value="P:endoplasmic reticulum to Golgi vesicle-mediated transport"/>
    <property type="evidence" value="ECO:0007669"/>
    <property type="project" value="InterPro"/>
</dbReference>
<dbReference type="VEuPathDB" id="FungiDB:LCOR_05397.1"/>
<dbReference type="InterPro" id="IPR042044">
    <property type="entry name" value="EXOC6PINT-1/Sec15/Tip20_C_dom2"/>
</dbReference>
<dbReference type="GO" id="GO:0070939">
    <property type="term" value="C:Dsl1/NZR complex"/>
    <property type="evidence" value="ECO:0007669"/>
    <property type="project" value="InterPro"/>
</dbReference>
<dbReference type="EMBL" id="CBTN010000021">
    <property type="protein sequence ID" value="CDH54116.1"/>
    <property type="molecule type" value="Genomic_DNA"/>
</dbReference>
<evidence type="ECO:0000313" key="2">
    <source>
        <dbReference type="Proteomes" id="UP000027586"/>
    </source>
</evidence>
<dbReference type="PROSITE" id="PS51386">
    <property type="entry name" value="RINT1_TIP20"/>
    <property type="match status" value="1"/>
</dbReference>
<dbReference type="Gene3D" id="1.20.58.670">
    <property type="entry name" value="Dsl1p vesicle tethering complex, Tip20p subunit, domain D"/>
    <property type="match status" value="1"/>
</dbReference>
<dbReference type="Proteomes" id="UP000027586">
    <property type="component" value="Unassembled WGS sequence"/>
</dbReference>
<gene>
    <name evidence="1" type="ORF">LCOR_05397.1</name>
</gene>
<accession>A0A068RYS9</accession>
<reference evidence="1" key="1">
    <citation type="submission" date="2013-08" db="EMBL/GenBank/DDBJ databases">
        <title>Gene expansion shapes genome architecture in the human pathogen Lichtheimia corymbifera: an evolutionary genomics analysis in the ancient terrestrial Mucorales (Mucoromycotina).</title>
        <authorList>
            <person name="Schwartze V.U."/>
            <person name="Winter S."/>
            <person name="Shelest E."/>
            <person name="Marcet-Houben M."/>
            <person name="Horn F."/>
            <person name="Wehner S."/>
            <person name="Hoffmann K."/>
            <person name="Riege K."/>
            <person name="Sammeth M."/>
            <person name="Nowrousian M."/>
            <person name="Valiante V."/>
            <person name="Linde J."/>
            <person name="Jacobsen I.D."/>
            <person name="Marz M."/>
            <person name="Brakhage A.A."/>
            <person name="Gabaldon T."/>
            <person name="Bocker S."/>
            <person name="Voigt K."/>
        </authorList>
    </citation>
    <scope>NUCLEOTIDE SEQUENCE [LARGE SCALE GENOMIC DNA]</scope>
    <source>
        <strain evidence="1">FSU 9682</strain>
    </source>
</reference>
<dbReference type="OrthoDB" id="407410at2759"/>
<dbReference type="InterPro" id="IPR042042">
    <property type="entry name" value="Tip20p_domB"/>
</dbReference>
<dbReference type="PANTHER" id="PTHR13520:SF0">
    <property type="entry name" value="RAD50-INTERACTING PROTEIN 1"/>
    <property type="match status" value="1"/>
</dbReference>
<proteinExistence type="predicted"/>